<dbReference type="RefSeq" id="WP_093182745.1">
    <property type="nucleotide sequence ID" value="NZ_FMYH01000003.1"/>
</dbReference>
<dbReference type="InterPro" id="IPR058245">
    <property type="entry name" value="NreC/VraR/RcsB-like_REC"/>
</dbReference>
<keyword evidence="1 5" id="KW-0597">Phosphoprotein</keyword>
<dbReference type="GO" id="GO:0003677">
    <property type="term" value="F:DNA binding"/>
    <property type="evidence" value="ECO:0007669"/>
    <property type="project" value="UniProtKB-KW"/>
</dbReference>
<dbReference type="PANTHER" id="PTHR43214">
    <property type="entry name" value="TWO-COMPONENT RESPONSE REGULATOR"/>
    <property type="match status" value="1"/>
</dbReference>
<dbReference type="PROSITE" id="PS50110">
    <property type="entry name" value="RESPONSE_REGULATORY"/>
    <property type="match status" value="1"/>
</dbReference>
<gene>
    <name evidence="8" type="ORF">SAMN05216410_1902</name>
</gene>
<dbReference type="InterPro" id="IPR011006">
    <property type="entry name" value="CheY-like_superfamily"/>
</dbReference>
<evidence type="ECO:0000256" key="4">
    <source>
        <dbReference type="ARBA" id="ARBA00023163"/>
    </source>
</evidence>
<accession>A0A1G6ML06</accession>
<keyword evidence="3" id="KW-0238">DNA-binding</keyword>
<dbReference type="Pfam" id="PF00072">
    <property type="entry name" value="Response_reg"/>
    <property type="match status" value="1"/>
</dbReference>
<dbReference type="SMART" id="SM00421">
    <property type="entry name" value="HTH_LUXR"/>
    <property type="match status" value="1"/>
</dbReference>
<dbReference type="OrthoDB" id="9808843at2"/>
<feature type="modified residue" description="4-aspartylphosphate" evidence="5">
    <location>
        <position position="57"/>
    </location>
</feature>
<evidence type="ECO:0000256" key="3">
    <source>
        <dbReference type="ARBA" id="ARBA00023125"/>
    </source>
</evidence>
<dbReference type="Pfam" id="PF00196">
    <property type="entry name" value="GerE"/>
    <property type="match status" value="1"/>
</dbReference>
<dbReference type="SUPFAM" id="SSF46894">
    <property type="entry name" value="C-terminal effector domain of the bipartite response regulators"/>
    <property type="match status" value="1"/>
</dbReference>
<organism evidence="8 9">
    <name type="scientific">Sanguibacter gelidistatuariae</name>
    <dbReference type="NCBI Taxonomy" id="1814289"/>
    <lineage>
        <taxon>Bacteria</taxon>
        <taxon>Bacillati</taxon>
        <taxon>Actinomycetota</taxon>
        <taxon>Actinomycetes</taxon>
        <taxon>Micrococcales</taxon>
        <taxon>Sanguibacteraceae</taxon>
        <taxon>Sanguibacter</taxon>
    </lineage>
</organism>
<dbReference type="SMART" id="SM00448">
    <property type="entry name" value="REC"/>
    <property type="match status" value="1"/>
</dbReference>
<dbReference type="InterPro" id="IPR001789">
    <property type="entry name" value="Sig_transdc_resp-reg_receiver"/>
</dbReference>
<evidence type="ECO:0000256" key="5">
    <source>
        <dbReference type="PROSITE-ProRule" id="PRU00169"/>
    </source>
</evidence>
<dbReference type="GO" id="GO:0000160">
    <property type="term" value="P:phosphorelay signal transduction system"/>
    <property type="evidence" value="ECO:0007669"/>
    <property type="project" value="InterPro"/>
</dbReference>
<keyword evidence="4" id="KW-0804">Transcription</keyword>
<dbReference type="STRING" id="1814289.SAMN05216410_1902"/>
<dbReference type="SUPFAM" id="SSF52172">
    <property type="entry name" value="CheY-like"/>
    <property type="match status" value="1"/>
</dbReference>
<sequence length="220" mass="23074">MTLVIRVLLVDDDPMVLMAFSAILGTDPDVEIVGTASDGDQVVTAVQAHHPDVAVIDLRMRRMGGVEATAAVAALPHPPRVIVVTSFDADENILHALDAGAQGFLLKDSAPLEIIAAVRAVAAGDGALSPRVTRYVIDHVTGDTHAAERSVARQRLELLTERELQMACGAHAGQTNEEIGAANFLSAATVKTHLSSAQTKLGLTGRIQLAILVERSGLLG</sequence>
<evidence type="ECO:0000259" key="6">
    <source>
        <dbReference type="PROSITE" id="PS50043"/>
    </source>
</evidence>
<dbReference type="EMBL" id="FMYH01000003">
    <property type="protein sequence ID" value="SDC55954.1"/>
    <property type="molecule type" value="Genomic_DNA"/>
</dbReference>
<dbReference type="InterPro" id="IPR000792">
    <property type="entry name" value="Tscrpt_reg_LuxR_C"/>
</dbReference>
<evidence type="ECO:0000256" key="2">
    <source>
        <dbReference type="ARBA" id="ARBA00023015"/>
    </source>
</evidence>
<dbReference type="InterPro" id="IPR016032">
    <property type="entry name" value="Sig_transdc_resp-reg_C-effctor"/>
</dbReference>
<dbReference type="PROSITE" id="PS50043">
    <property type="entry name" value="HTH_LUXR_2"/>
    <property type="match status" value="1"/>
</dbReference>
<evidence type="ECO:0000313" key="9">
    <source>
        <dbReference type="Proteomes" id="UP000199039"/>
    </source>
</evidence>
<dbReference type="InterPro" id="IPR039420">
    <property type="entry name" value="WalR-like"/>
</dbReference>
<feature type="domain" description="Response regulatory" evidence="7">
    <location>
        <begin position="6"/>
        <end position="122"/>
    </location>
</feature>
<keyword evidence="9" id="KW-1185">Reference proteome</keyword>
<dbReference type="Gene3D" id="3.40.50.2300">
    <property type="match status" value="1"/>
</dbReference>
<evidence type="ECO:0000259" key="7">
    <source>
        <dbReference type="PROSITE" id="PS50110"/>
    </source>
</evidence>
<name>A0A1G6ML06_9MICO</name>
<dbReference type="CDD" id="cd17535">
    <property type="entry name" value="REC_NarL-like"/>
    <property type="match status" value="1"/>
</dbReference>
<evidence type="ECO:0000313" key="8">
    <source>
        <dbReference type="EMBL" id="SDC55954.1"/>
    </source>
</evidence>
<proteinExistence type="predicted"/>
<dbReference type="CDD" id="cd06170">
    <property type="entry name" value="LuxR_C_like"/>
    <property type="match status" value="1"/>
</dbReference>
<dbReference type="PANTHER" id="PTHR43214:SF24">
    <property type="entry name" value="TRANSCRIPTIONAL REGULATORY PROTEIN NARL-RELATED"/>
    <property type="match status" value="1"/>
</dbReference>
<dbReference type="PRINTS" id="PR00038">
    <property type="entry name" value="HTHLUXR"/>
</dbReference>
<dbReference type="GO" id="GO:0006355">
    <property type="term" value="P:regulation of DNA-templated transcription"/>
    <property type="evidence" value="ECO:0007669"/>
    <property type="project" value="InterPro"/>
</dbReference>
<evidence type="ECO:0000256" key="1">
    <source>
        <dbReference type="ARBA" id="ARBA00022553"/>
    </source>
</evidence>
<reference evidence="8 9" key="1">
    <citation type="submission" date="2016-09" db="EMBL/GenBank/DDBJ databases">
        <authorList>
            <person name="Capua I."/>
            <person name="De Benedictis P."/>
            <person name="Joannis T."/>
            <person name="Lombin L.H."/>
            <person name="Cattoli G."/>
        </authorList>
    </citation>
    <scope>NUCLEOTIDE SEQUENCE [LARGE SCALE GENOMIC DNA]</scope>
    <source>
        <strain evidence="8 9">ISLP-3</strain>
    </source>
</reference>
<keyword evidence="2" id="KW-0805">Transcription regulation</keyword>
<dbReference type="AlphaFoldDB" id="A0A1G6ML06"/>
<feature type="domain" description="HTH luxR-type" evidence="6">
    <location>
        <begin position="152"/>
        <end position="217"/>
    </location>
</feature>
<protein>
    <submittedName>
        <fullName evidence="8">Two component transcriptional regulator, LuxR family</fullName>
    </submittedName>
</protein>
<dbReference type="Proteomes" id="UP000199039">
    <property type="component" value="Unassembled WGS sequence"/>
</dbReference>